<protein>
    <submittedName>
        <fullName evidence="1">DUF1934 domain-containing protein</fullName>
    </submittedName>
</protein>
<dbReference type="EMBL" id="JBHTLU010000045">
    <property type="protein sequence ID" value="MFD1224509.1"/>
    <property type="molecule type" value="Genomic_DNA"/>
</dbReference>
<dbReference type="InterPro" id="IPR012674">
    <property type="entry name" value="Calycin"/>
</dbReference>
<dbReference type="Proteomes" id="UP001597180">
    <property type="component" value="Unassembled WGS sequence"/>
</dbReference>
<evidence type="ECO:0000313" key="2">
    <source>
        <dbReference type="Proteomes" id="UP001597180"/>
    </source>
</evidence>
<dbReference type="Gene3D" id="2.40.128.20">
    <property type="match status" value="1"/>
</dbReference>
<name>A0ABW3UY76_9BACL</name>
<gene>
    <name evidence="1" type="ORF">ACFQ4B_30815</name>
</gene>
<dbReference type="InterPro" id="IPR015231">
    <property type="entry name" value="DUF1934"/>
</dbReference>
<keyword evidence="2" id="KW-1185">Reference proteome</keyword>
<dbReference type="Pfam" id="PF09148">
    <property type="entry name" value="DUF1934"/>
    <property type="match status" value="1"/>
</dbReference>
<dbReference type="SUPFAM" id="SSF50814">
    <property type="entry name" value="Lipocalins"/>
    <property type="match status" value="1"/>
</dbReference>
<sequence>MKKAVSVVIESFSEDQRMQQSVQGELFPKGDHYYLRYEEADPEMSGTMTTIKLERDRIRLLRSGSVRSELTFVQGQSCRGSYEMPQGSLELHTDTTSMIIDLLEGLGTVDWSYDLYVAGEKSGSFRLKVTIALRQ</sequence>
<comment type="caution">
    <text evidence="1">The sequence shown here is derived from an EMBL/GenBank/DDBJ whole genome shotgun (WGS) entry which is preliminary data.</text>
</comment>
<proteinExistence type="predicted"/>
<reference evidence="2" key="1">
    <citation type="journal article" date="2019" name="Int. J. Syst. Evol. Microbiol.">
        <title>The Global Catalogue of Microorganisms (GCM) 10K type strain sequencing project: providing services to taxonomists for standard genome sequencing and annotation.</title>
        <authorList>
            <consortium name="The Broad Institute Genomics Platform"/>
            <consortium name="The Broad Institute Genome Sequencing Center for Infectious Disease"/>
            <person name="Wu L."/>
            <person name="Ma J."/>
        </authorList>
    </citation>
    <scope>NUCLEOTIDE SEQUENCE [LARGE SCALE GENOMIC DNA]</scope>
    <source>
        <strain evidence="2">CCUG 53270</strain>
    </source>
</reference>
<evidence type="ECO:0000313" key="1">
    <source>
        <dbReference type="EMBL" id="MFD1224509.1"/>
    </source>
</evidence>
<accession>A0ABW3UY76</accession>
<dbReference type="RefSeq" id="WP_079911092.1">
    <property type="nucleotide sequence ID" value="NZ_BAABJG010000004.1"/>
</dbReference>
<organism evidence="1 2">
    <name type="scientific">Paenibacillus vulneris</name>
    <dbReference type="NCBI Taxonomy" id="1133364"/>
    <lineage>
        <taxon>Bacteria</taxon>
        <taxon>Bacillati</taxon>
        <taxon>Bacillota</taxon>
        <taxon>Bacilli</taxon>
        <taxon>Bacillales</taxon>
        <taxon>Paenibacillaceae</taxon>
        <taxon>Paenibacillus</taxon>
    </lineage>
</organism>